<name>A0ABP7PC60_9GAMM</name>
<evidence type="ECO:0000313" key="7">
    <source>
        <dbReference type="EMBL" id="GAA3963241.1"/>
    </source>
</evidence>
<keyword evidence="4" id="KW-0808">Transferase</keyword>
<dbReference type="EMBL" id="BAABBO010000009">
    <property type="protein sequence ID" value="GAA3963241.1"/>
    <property type="molecule type" value="Genomic_DNA"/>
</dbReference>
<proteinExistence type="predicted"/>
<evidence type="ECO:0000313" key="8">
    <source>
        <dbReference type="Proteomes" id="UP001501337"/>
    </source>
</evidence>
<dbReference type="Proteomes" id="UP001501337">
    <property type="component" value="Unassembled WGS sequence"/>
</dbReference>
<keyword evidence="8" id="KW-1185">Reference proteome</keyword>
<keyword evidence="5" id="KW-0472">Membrane</keyword>
<organism evidence="7 8">
    <name type="scientific">Allohahella marinimesophila</name>
    <dbReference type="NCBI Taxonomy" id="1054972"/>
    <lineage>
        <taxon>Bacteria</taxon>
        <taxon>Pseudomonadati</taxon>
        <taxon>Pseudomonadota</taxon>
        <taxon>Gammaproteobacteria</taxon>
        <taxon>Oceanospirillales</taxon>
        <taxon>Hahellaceae</taxon>
        <taxon>Allohahella</taxon>
    </lineage>
</organism>
<evidence type="ECO:0000256" key="6">
    <source>
        <dbReference type="ARBA" id="ARBA00023315"/>
    </source>
</evidence>
<evidence type="ECO:0000256" key="4">
    <source>
        <dbReference type="ARBA" id="ARBA00022679"/>
    </source>
</evidence>
<dbReference type="CDD" id="cd07984">
    <property type="entry name" value="LPLAT_LABLAT-like"/>
    <property type="match status" value="1"/>
</dbReference>
<protein>
    <submittedName>
        <fullName evidence="7">Lysophospholipid acyltransferase</fullName>
    </submittedName>
</protein>
<accession>A0ABP7PC60</accession>
<keyword evidence="2" id="KW-1003">Cell membrane</keyword>
<comment type="caution">
    <text evidence="7">The sequence shown here is derived from an EMBL/GenBank/DDBJ whole genome shotgun (WGS) entry which is preliminary data.</text>
</comment>
<evidence type="ECO:0000256" key="3">
    <source>
        <dbReference type="ARBA" id="ARBA00022519"/>
    </source>
</evidence>
<reference evidence="8" key="1">
    <citation type="journal article" date="2019" name="Int. J. Syst. Evol. Microbiol.">
        <title>The Global Catalogue of Microorganisms (GCM) 10K type strain sequencing project: providing services to taxonomists for standard genome sequencing and annotation.</title>
        <authorList>
            <consortium name="The Broad Institute Genomics Platform"/>
            <consortium name="The Broad Institute Genome Sequencing Center for Infectious Disease"/>
            <person name="Wu L."/>
            <person name="Ma J."/>
        </authorList>
    </citation>
    <scope>NUCLEOTIDE SEQUENCE [LARGE SCALE GENOMIC DNA]</scope>
    <source>
        <strain evidence="8">JCM 17555</strain>
    </source>
</reference>
<evidence type="ECO:0000256" key="1">
    <source>
        <dbReference type="ARBA" id="ARBA00004533"/>
    </source>
</evidence>
<dbReference type="PIRSF" id="PIRSF026649">
    <property type="entry name" value="MsbB"/>
    <property type="match status" value="1"/>
</dbReference>
<dbReference type="PANTHER" id="PTHR30606:SF10">
    <property type="entry name" value="PHOSPHATIDYLINOSITOL MANNOSIDE ACYLTRANSFERASE"/>
    <property type="match status" value="1"/>
</dbReference>
<dbReference type="InterPro" id="IPR004960">
    <property type="entry name" value="LipA_acyltrans"/>
</dbReference>
<sequence>MKARLLSAALRRLLGLMSRLSLPALQRIGRLAGRFAVVWQTEALRITRINIDACYPRLSRPQREQLVMQSMQNTGMVAAEMAAIWEWPTERVLQLIQHVEGLNHIEEAKQSGRGLIVLVPHLGNWELSGLFLAHHFTIRSLYLQPKLPGMDEYMRSVRERNGSTLVPAGKRGVMSLFTSLREGGVTGILPDQSPERSGGIFVPFFGQHTHTMKLVPRLIDKTGARVLMMTSLRNRNGGFDVHVQKPLDAIYSSDLHESAAAMNASMEALITLAPEQYQWEYKRFKHLPDKARHMYRV</sequence>
<comment type="subcellular location">
    <subcellularLocation>
        <location evidence="1">Cell inner membrane</location>
    </subcellularLocation>
</comment>
<dbReference type="Pfam" id="PF03279">
    <property type="entry name" value="Lip_A_acyltrans"/>
    <property type="match status" value="1"/>
</dbReference>
<gene>
    <name evidence="7" type="ORF">GCM10022278_21340</name>
</gene>
<keyword evidence="3" id="KW-0997">Cell inner membrane</keyword>
<dbReference type="GO" id="GO:0016746">
    <property type="term" value="F:acyltransferase activity"/>
    <property type="evidence" value="ECO:0007669"/>
    <property type="project" value="UniProtKB-KW"/>
</dbReference>
<dbReference type="PANTHER" id="PTHR30606">
    <property type="entry name" value="LIPID A BIOSYNTHESIS LAUROYL ACYLTRANSFERASE"/>
    <property type="match status" value="1"/>
</dbReference>
<dbReference type="RefSeq" id="WP_344806104.1">
    <property type="nucleotide sequence ID" value="NZ_BAABBO010000009.1"/>
</dbReference>
<evidence type="ECO:0000256" key="2">
    <source>
        <dbReference type="ARBA" id="ARBA00022475"/>
    </source>
</evidence>
<keyword evidence="6 7" id="KW-0012">Acyltransferase</keyword>
<evidence type="ECO:0000256" key="5">
    <source>
        <dbReference type="ARBA" id="ARBA00023136"/>
    </source>
</evidence>